<dbReference type="InterPro" id="IPR040786">
    <property type="entry name" value="RXLR_WY"/>
</dbReference>
<organism evidence="3 4">
    <name type="scientific">Hyaloperonospora brassicae</name>
    <name type="common">Brassica downy mildew</name>
    <name type="synonym">Peronospora brassicae</name>
    <dbReference type="NCBI Taxonomy" id="162125"/>
    <lineage>
        <taxon>Eukaryota</taxon>
        <taxon>Sar</taxon>
        <taxon>Stramenopiles</taxon>
        <taxon>Oomycota</taxon>
        <taxon>Peronosporomycetes</taxon>
        <taxon>Peronosporales</taxon>
        <taxon>Peronosporaceae</taxon>
        <taxon>Hyaloperonospora</taxon>
    </lineage>
</organism>
<dbReference type="AlphaFoldDB" id="A0AAV0UDL4"/>
<dbReference type="Proteomes" id="UP001162031">
    <property type="component" value="Unassembled WGS sequence"/>
</dbReference>
<proteinExistence type="predicted"/>
<evidence type="ECO:0000313" key="3">
    <source>
        <dbReference type="EMBL" id="CAI5733833.1"/>
    </source>
</evidence>
<protein>
    <recommendedName>
        <fullName evidence="2">RXLR phytopathogen effector protein WY-domain domain-containing protein</fullName>
    </recommendedName>
</protein>
<keyword evidence="4" id="KW-1185">Reference proteome</keyword>
<feature type="domain" description="RXLR phytopathogen effector protein WY-domain" evidence="2">
    <location>
        <begin position="363"/>
        <end position="407"/>
    </location>
</feature>
<comment type="caution">
    <text evidence="3">The sequence shown here is derived from an EMBL/GenBank/DDBJ whole genome shotgun (WGS) entry which is preliminary data.</text>
</comment>
<evidence type="ECO:0000313" key="4">
    <source>
        <dbReference type="Proteomes" id="UP001162031"/>
    </source>
</evidence>
<reference evidence="3" key="1">
    <citation type="submission" date="2022-12" db="EMBL/GenBank/DDBJ databases">
        <authorList>
            <person name="Webb A."/>
        </authorList>
    </citation>
    <scope>NUCLEOTIDE SEQUENCE</scope>
    <source>
        <strain evidence="3">Hp1</strain>
    </source>
</reference>
<sequence>MRLLCLLLPASAIFLSRTADSATSSGNPNINAAVNSVTVPLRVKTNASVALPLLAPHPFARSTRDASYHDDEEREGGLGIARFVGDVFYSLQMRTWLWYDLHPEAVLKQLSVRPKNDEPLDVQIVARCLAYADLFTAKKRVSGDDVVFRMLDSITGNKEKLVALLLTLRNFRGMKNRADSLQRAVAGKYPELEDRIQSLWLKANVRPDEAYDMMPIAAEKKLTHGIEKEPTWPAICRGLTQLISYARKFNAMDTKMSEFSYQNLFELLVEKRGADELAVFSYSTKHEFDGIESLVHDFRVMLVEQYPEAIESVLQSWFDARVHPVQVYKYLPLDYALDITEGKEWLALCSGLKLWISYMISIGNKVFSNNEIVRLLVDKRSEKQAVAFLSWLESVDGMKDHAERLQEALAVEFPDSLPLLLEVWLKHDVDPKEVYRRMSLTASKPVTHDSLNRMFNIPKMKMWFGYVEKLNADLACLLPECIVCSNCHLVYDTD</sequence>
<feature type="chain" id="PRO_5043639759" description="RXLR phytopathogen effector protein WY-domain domain-containing protein" evidence="1">
    <location>
        <begin position="22"/>
        <end position="494"/>
    </location>
</feature>
<dbReference type="EMBL" id="CANTFL010001211">
    <property type="protein sequence ID" value="CAI5733833.1"/>
    <property type="molecule type" value="Genomic_DNA"/>
</dbReference>
<dbReference type="Pfam" id="PF18634">
    <property type="entry name" value="RXLR_WY"/>
    <property type="match status" value="1"/>
</dbReference>
<accession>A0AAV0UDL4</accession>
<name>A0AAV0UDL4_HYABA</name>
<gene>
    <name evidence="3" type="ORF">HBR001_LOCUS5966</name>
</gene>
<feature type="signal peptide" evidence="1">
    <location>
        <begin position="1"/>
        <end position="21"/>
    </location>
</feature>
<evidence type="ECO:0000256" key="1">
    <source>
        <dbReference type="SAM" id="SignalP"/>
    </source>
</evidence>
<evidence type="ECO:0000259" key="2">
    <source>
        <dbReference type="Pfam" id="PF18634"/>
    </source>
</evidence>
<keyword evidence="1" id="KW-0732">Signal</keyword>